<gene>
    <name evidence="1" type="ORF">EB1_02430</name>
</gene>
<dbReference type="AlphaFoldDB" id="A0A511NCC4"/>
<evidence type="ECO:0000313" key="1">
    <source>
        <dbReference type="EMBL" id="GEM50453.1"/>
    </source>
</evidence>
<reference evidence="1 2" key="1">
    <citation type="submission" date="2019-07" db="EMBL/GenBank/DDBJ databases">
        <title>Whole genome shotgun sequence of Empedobacter brevis NBRC 14943.</title>
        <authorList>
            <person name="Hosoyama A."/>
            <person name="Uohara A."/>
            <person name="Ohji S."/>
            <person name="Ichikawa N."/>
        </authorList>
    </citation>
    <scope>NUCLEOTIDE SEQUENCE [LARGE SCALE GENOMIC DNA]</scope>
    <source>
        <strain evidence="1 2">NBRC 14943</strain>
    </source>
</reference>
<dbReference type="Proteomes" id="UP000321245">
    <property type="component" value="Unassembled WGS sequence"/>
</dbReference>
<comment type="caution">
    <text evidence="1">The sequence shown here is derived from an EMBL/GenBank/DDBJ whole genome shotgun (WGS) entry which is preliminary data.</text>
</comment>
<protein>
    <submittedName>
        <fullName evidence="1">Uncharacterized protein</fullName>
    </submittedName>
</protein>
<dbReference type="STRING" id="1218108.GCA_000382425_00242"/>
<dbReference type="RefSeq" id="WP_019973742.1">
    <property type="nucleotide sequence ID" value="NZ_BJXC01000001.1"/>
</dbReference>
<dbReference type="EMBL" id="BJXC01000001">
    <property type="protein sequence ID" value="GEM50453.1"/>
    <property type="molecule type" value="Genomic_DNA"/>
</dbReference>
<dbReference type="OrthoDB" id="732094at2"/>
<organism evidence="1 2">
    <name type="scientific">Empedobacter brevis NBRC 14943 = ATCC 43319</name>
    <dbReference type="NCBI Taxonomy" id="1218108"/>
    <lineage>
        <taxon>Bacteria</taxon>
        <taxon>Pseudomonadati</taxon>
        <taxon>Bacteroidota</taxon>
        <taxon>Flavobacteriia</taxon>
        <taxon>Flavobacteriales</taxon>
        <taxon>Weeksellaceae</taxon>
        <taxon>Empedobacter</taxon>
    </lineage>
</organism>
<proteinExistence type="predicted"/>
<accession>A0A511NCC4</accession>
<name>A0A511NCC4_9FLAO</name>
<dbReference type="GeneID" id="84648539"/>
<keyword evidence="2" id="KW-1185">Reference proteome</keyword>
<evidence type="ECO:0000313" key="2">
    <source>
        <dbReference type="Proteomes" id="UP000321245"/>
    </source>
</evidence>
<sequence length="504" mass="60386">MDSLSELISLLNDKDIKEFINYLKQNNKRNDVKNIQLLESLKTDDINNFKKIYHNKQNNDAYHALRKRLHDSLLFFLSNKTFEDNSNEANEALKLLVVGRFLYENNLEKVAYKCLLKAEVKAKKLEQFSLLNEIYATRLHYIHLNKKENFNELALKLQSNLEQINHEVKLNLAYAYLRRELEKINNQGKIIDLKVLIQSTMTHYKVSLNEIMTYKSLVQILYIANEYASIHQDFRLIESYIKSSYEFLENQKQNSEHHLYYHIQILYYLANFSFRNLKFEQSFIYLNEMENLMERQHKLYYSVFYPQHQLILALNYHFTNQSIKAIEIIENVLIHSIKKASLSIVNDLQATYIMFLGQKEQVSALKSLSKLMHTDNWYEKKIGILWTIRKNLMEILIHAQFENIDFALNRIKSFKRRYRVYLENVNEERVLDYINLVEKYLNKPEILETDLFQEKLNQLFATHDQDVFILSYIGWLLSLKSTKSPYEITLNLIKNKSEFPRIYR</sequence>